<reference evidence="2" key="2">
    <citation type="submission" date="2025-09" db="UniProtKB">
        <authorList>
            <consortium name="Ensembl"/>
        </authorList>
    </citation>
    <scope>IDENTIFICATION</scope>
</reference>
<name>A0A8B9G1M1_9PSIT</name>
<evidence type="ECO:0000313" key="2">
    <source>
        <dbReference type="Ensembl" id="ENSACOP00000017837.1"/>
    </source>
</evidence>
<dbReference type="AlphaFoldDB" id="A0A8B9G1M1"/>
<dbReference type="PANTHER" id="PTHR15881:SF2">
    <property type="entry name" value="MARGINAL ZONE B- AND B1-CELL-SPECIFIC PROTEIN"/>
    <property type="match status" value="1"/>
</dbReference>
<dbReference type="PANTHER" id="PTHR15881">
    <property type="entry name" value="MARGINAL ZONE B- AND B1-CELL-SPECIFIC PROTEIN"/>
    <property type="match status" value="1"/>
</dbReference>
<reference evidence="2" key="1">
    <citation type="submission" date="2025-08" db="UniProtKB">
        <authorList>
            <consortium name="Ensembl"/>
        </authorList>
    </citation>
    <scope>IDENTIFICATION</scope>
</reference>
<keyword evidence="3" id="KW-1185">Reference proteome</keyword>
<dbReference type="Proteomes" id="UP000694522">
    <property type="component" value="Unplaced"/>
</dbReference>
<dbReference type="GO" id="GO:0005576">
    <property type="term" value="C:extracellular region"/>
    <property type="evidence" value="ECO:0007669"/>
    <property type="project" value="TreeGrafter"/>
</dbReference>
<evidence type="ECO:0000313" key="3">
    <source>
        <dbReference type="Proteomes" id="UP000694522"/>
    </source>
</evidence>
<dbReference type="GO" id="GO:0034663">
    <property type="term" value="C:endoplasmic reticulum chaperone complex"/>
    <property type="evidence" value="ECO:0007669"/>
    <property type="project" value="TreeGrafter"/>
</dbReference>
<evidence type="ECO:0000256" key="1">
    <source>
        <dbReference type="SAM" id="MobiDB-lite"/>
    </source>
</evidence>
<proteinExistence type="predicted"/>
<feature type="region of interest" description="Disordered" evidence="1">
    <location>
        <begin position="184"/>
        <end position="203"/>
    </location>
</feature>
<accession>A0A8B9G1M1</accession>
<organism evidence="2 3">
    <name type="scientific">Amazona collaria</name>
    <name type="common">yellow-billed parrot</name>
    <dbReference type="NCBI Taxonomy" id="241587"/>
    <lineage>
        <taxon>Eukaryota</taxon>
        <taxon>Metazoa</taxon>
        <taxon>Chordata</taxon>
        <taxon>Craniata</taxon>
        <taxon>Vertebrata</taxon>
        <taxon>Euteleostomi</taxon>
        <taxon>Archelosauria</taxon>
        <taxon>Archosauria</taxon>
        <taxon>Dinosauria</taxon>
        <taxon>Saurischia</taxon>
        <taxon>Theropoda</taxon>
        <taxon>Coelurosauria</taxon>
        <taxon>Aves</taxon>
        <taxon>Neognathae</taxon>
        <taxon>Neoaves</taxon>
        <taxon>Telluraves</taxon>
        <taxon>Australaves</taxon>
        <taxon>Psittaciformes</taxon>
        <taxon>Psittacidae</taxon>
        <taxon>Amazona</taxon>
    </lineage>
</organism>
<dbReference type="Ensembl" id="ENSACOT00000018488.1">
    <property type="protein sequence ID" value="ENSACOP00000017837.1"/>
    <property type="gene ID" value="ENSACOG00000012330.1"/>
</dbReference>
<sequence>MHPAPTPQGRPRQPDAGASGMHQCPGGYIGPAPPPSTIAPAEERLSPHMPESLRCDACHAIAFQVGTGRWGPAPALRAPRGCSGCGGAKVLRESDYMEVLERSCSQGWESYGVQELDGQKRLAGPGLPMQEPMSVMVTGGTWPSRLSKLCHGAVGERGEAQVYGAHRRGPAALRELLCHGDKGPCAGGKAGGPPPAKALQNEL</sequence>
<protein>
    <submittedName>
        <fullName evidence="2">Marginal zone B and B1 cell specific protein</fullName>
    </submittedName>
</protein>
<feature type="region of interest" description="Disordered" evidence="1">
    <location>
        <begin position="1"/>
        <end position="42"/>
    </location>
</feature>
<dbReference type="InterPro" id="IPR052682">
    <property type="entry name" value="MZB1"/>
</dbReference>
<dbReference type="GO" id="GO:0030888">
    <property type="term" value="P:regulation of B cell proliferation"/>
    <property type="evidence" value="ECO:0007669"/>
    <property type="project" value="TreeGrafter"/>
</dbReference>